<dbReference type="Pfam" id="PF17652">
    <property type="entry name" value="Glyco_hydro81C"/>
    <property type="match status" value="1"/>
</dbReference>
<keyword evidence="6" id="KW-0326">Glycosidase</keyword>
<dbReference type="Proteomes" id="UP000292373">
    <property type="component" value="Unassembled WGS sequence"/>
</dbReference>
<proteinExistence type="inferred from homology"/>
<feature type="chain" id="PRO_5039583944" description="glucan endo-1,3-beta-D-glucosidase" evidence="9">
    <location>
        <begin position="19"/>
        <end position="674"/>
    </location>
</feature>
<comment type="caution">
    <text evidence="11">The sequence shown here is derived from an EMBL/GenBank/DDBJ whole genome shotgun (WGS) entry which is preliminary data.</text>
</comment>
<evidence type="ECO:0000256" key="4">
    <source>
        <dbReference type="ARBA" id="ARBA00022801"/>
    </source>
</evidence>
<evidence type="ECO:0000256" key="2">
    <source>
        <dbReference type="ARBA" id="ARBA00010730"/>
    </source>
</evidence>
<comment type="similarity">
    <text evidence="2">Belongs to the glycosyl hydrolase 81 family.</text>
</comment>
<dbReference type="PROSITE" id="PS51257">
    <property type="entry name" value="PROKAR_LIPOPROTEIN"/>
    <property type="match status" value="1"/>
</dbReference>
<keyword evidence="5" id="KW-0119">Carbohydrate metabolism</keyword>
<evidence type="ECO:0000313" key="12">
    <source>
        <dbReference type="Proteomes" id="UP000292373"/>
    </source>
</evidence>
<evidence type="ECO:0000256" key="1">
    <source>
        <dbReference type="ARBA" id="ARBA00000382"/>
    </source>
</evidence>
<keyword evidence="12" id="KW-1185">Reference proteome</keyword>
<protein>
    <recommendedName>
        <fullName evidence="3">glucan endo-1,3-beta-D-glucosidase</fullName>
        <ecNumber evidence="3">3.2.1.39</ecNumber>
    </recommendedName>
</protein>
<reference evidence="11 12" key="1">
    <citation type="submission" date="2019-01" db="EMBL/GenBank/DDBJ databases">
        <title>Lactibacter flavus gen. nov., sp. nov., a novel bacterium of the family Propionibacteriaceae isolated from raw milk and dairy products.</title>
        <authorList>
            <person name="Huptas C."/>
            <person name="Wenning M."/>
            <person name="Breitenwieser F."/>
            <person name="Doll E."/>
            <person name="Von Neubeck M."/>
            <person name="Busse H.-J."/>
            <person name="Scherer S."/>
        </authorList>
    </citation>
    <scope>NUCLEOTIDE SEQUENCE [LARGE SCALE GENOMIC DNA]</scope>
    <source>
        <strain evidence="11 12">KCTC 33808</strain>
    </source>
</reference>
<dbReference type="GO" id="GO:0052861">
    <property type="term" value="F:endo-1,3(4)-beta-glucanase activity"/>
    <property type="evidence" value="ECO:0007669"/>
    <property type="project" value="InterPro"/>
</dbReference>
<dbReference type="EC" id="3.2.1.39" evidence="3"/>
<gene>
    <name evidence="11" type="ORF">ET989_13645</name>
</gene>
<feature type="signal peptide" evidence="9">
    <location>
        <begin position="1"/>
        <end position="18"/>
    </location>
</feature>
<evidence type="ECO:0000313" key="11">
    <source>
        <dbReference type="EMBL" id="TBT82731.1"/>
    </source>
</evidence>
<dbReference type="Gene3D" id="2.70.98.30">
    <property type="entry name" value="Golgi alpha-mannosidase II, domain 4"/>
    <property type="match status" value="1"/>
</dbReference>
<evidence type="ECO:0000256" key="7">
    <source>
        <dbReference type="ARBA" id="ARBA00023316"/>
    </source>
</evidence>
<dbReference type="AlphaFoldDB" id="A0A4V2JS69"/>
<dbReference type="PROSITE" id="PS52008">
    <property type="entry name" value="GH81"/>
    <property type="match status" value="1"/>
</dbReference>
<evidence type="ECO:0000256" key="5">
    <source>
        <dbReference type="ARBA" id="ARBA00023277"/>
    </source>
</evidence>
<dbReference type="PANTHER" id="PTHR31983:SF0">
    <property type="entry name" value="GLUCAN ENDO-1,3-BETA-D-GLUCOSIDASE 2"/>
    <property type="match status" value="1"/>
</dbReference>
<dbReference type="InterPro" id="IPR005200">
    <property type="entry name" value="Endo-beta-glucanase"/>
</dbReference>
<keyword evidence="8" id="KW-0624">Polysaccharide degradation</keyword>
<evidence type="ECO:0000256" key="9">
    <source>
        <dbReference type="SAM" id="SignalP"/>
    </source>
</evidence>
<dbReference type="EMBL" id="SDMQ01000018">
    <property type="protein sequence ID" value="TBT82731.1"/>
    <property type="molecule type" value="Genomic_DNA"/>
</dbReference>
<dbReference type="OrthoDB" id="5480482at2"/>
<dbReference type="InterPro" id="IPR040720">
    <property type="entry name" value="GH81_C"/>
</dbReference>
<evidence type="ECO:0000256" key="3">
    <source>
        <dbReference type="ARBA" id="ARBA00012780"/>
    </source>
</evidence>
<organism evidence="11 12">
    <name type="scientific">Propioniciclava sinopodophylli</name>
    <dbReference type="NCBI Taxonomy" id="1837344"/>
    <lineage>
        <taxon>Bacteria</taxon>
        <taxon>Bacillati</taxon>
        <taxon>Actinomycetota</taxon>
        <taxon>Actinomycetes</taxon>
        <taxon>Propionibacteriales</taxon>
        <taxon>Propionibacteriaceae</taxon>
        <taxon>Propioniciclava</taxon>
    </lineage>
</organism>
<comment type="catalytic activity">
    <reaction evidence="1">
        <text>Hydrolysis of (1-&gt;3)-beta-D-glucosidic linkages in (1-&gt;3)-beta-D-glucans.</text>
        <dbReference type="EC" id="3.2.1.39"/>
    </reaction>
</comment>
<keyword evidence="9" id="KW-0732">Signal</keyword>
<evidence type="ECO:0000259" key="10">
    <source>
        <dbReference type="Pfam" id="PF17652"/>
    </source>
</evidence>
<sequence>MRAPRLAAALTVAALALAGCTAGPDQAPISPSAPRPGGASGSPVLAPDAVAEATRTLPQRDGLDLKPTRLAEGLLPPTNRWFSGLAFGDTPQPVFPLPYVFSLVEDGFGFGVPVVVTTGKTIMGSNDPALDLVLPQRPSWQVSAYDEASVTVTDTVSGGAVTIAQGSPYVWFTAGEETTLSAAGAGWRAEGDVWRTKLGNDEYALVGEGLVVSGDDVTVPAGGRATWFVLPAGGDATRLAELAVPLEGTSAHWSVDDQARIRLVYATQGARPTAIAALPHHTAGGASGCELGTYPSIFGTLALCEGTELAWTAPLYAARAGLDLSGLADAEREELATQLAADVASAQPHPADTYFGGKALYRDAQLWHIARQLGATEQEQVLRERLVSTLDRWMDPDGCATGDAFCFTYDTTNRGIVGRTPSFGSDEFNDHHFHYGYFLYAGGVLAAEDPELAERWAPVMDLLAADIAASPASDLYPERRTFDVYASHSWASGTSPFADGNNQESSSEAVNAWAGLTLWARARGNAPLADHARWMHALEAQAARAYWTDFDRADPVYEGLAHTILPLNFGGKRDYATWFSAEPAAALAILIIPASPSSDHLAGDPERIRANVAEATATRGFDQQYGDYLLMYAALAGEEDRAEALATAREVSDEAIDDGSTRTYLLAFLMSAAS</sequence>
<keyword evidence="4" id="KW-0378">Hydrolase</keyword>
<evidence type="ECO:0000256" key="8">
    <source>
        <dbReference type="ARBA" id="ARBA00023326"/>
    </source>
</evidence>
<evidence type="ECO:0000256" key="6">
    <source>
        <dbReference type="ARBA" id="ARBA00023295"/>
    </source>
</evidence>
<dbReference type="GO" id="GO:0042973">
    <property type="term" value="F:glucan endo-1,3-beta-D-glucosidase activity"/>
    <property type="evidence" value="ECO:0007669"/>
    <property type="project" value="UniProtKB-EC"/>
</dbReference>
<dbReference type="GO" id="GO:0071555">
    <property type="term" value="P:cell wall organization"/>
    <property type="evidence" value="ECO:0007669"/>
    <property type="project" value="UniProtKB-KW"/>
</dbReference>
<dbReference type="RefSeq" id="WP_131169908.1">
    <property type="nucleotide sequence ID" value="NZ_SDMQ01000018.1"/>
</dbReference>
<dbReference type="GO" id="GO:0000272">
    <property type="term" value="P:polysaccharide catabolic process"/>
    <property type="evidence" value="ECO:0007669"/>
    <property type="project" value="UniProtKB-KW"/>
</dbReference>
<feature type="domain" description="Glycosyl hydrolase family 81 C-terminal" evidence="10">
    <location>
        <begin position="336"/>
        <end position="666"/>
    </location>
</feature>
<name>A0A4V2JS69_9ACTN</name>
<dbReference type="PANTHER" id="PTHR31983">
    <property type="entry name" value="ENDO-1,3(4)-BETA-GLUCANASE 1"/>
    <property type="match status" value="1"/>
</dbReference>
<keyword evidence="7" id="KW-0961">Cell wall biogenesis/degradation</keyword>
<accession>A0A4V2JS69</accession>